<evidence type="ECO:0000313" key="3">
    <source>
        <dbReference type="EMBL" id="KDP30025.1"/>
    </source>
</evidence>
<dbReference type="AlphaFoldDB" id="A0A067KCQ8"/>
<gene>
    <name evidence="3" type="ORF">JCGZ_18601</name>
</gene>
<keyword evidence="1" id="KW-0175">Coiled coil</keyword>
<sequence length="165" mass="18485">MPPPLPSIPSSSTPFPGPTESSPASQSPTAPASSEPHNKLSLVAGQMRKSGKKQQCMSQEIWEGWQKAWEDPAFKRKCEIFARNRCNETGDDGLDYSAEEISALQARVDEQERQLVELKAHVMRMSGHHDGDAMTHPAAETTINPVDTTLDRLEDRHHRFDFRSF</sequence>
<feature type="coiled-coil region" evidence="1">
    <location>
        <begin position="94"/>
        <end position="121"/>
    </location>
</feature>
<dbReference type="Proteomes" id="UP000027138">
    <property type="component" value="Unassembled WGS sequence"/>
</dbReference>
<feature type="compositionally biased region" description="Low complexity" evidence="2">
    <location>
        <begin position="8"/>
        <end position="35"/>
    </location>
</feature>
<organism evidence="3 4">
    <name type="scientific">Jatropha curcas</name>
    <name type="common">Barbados nut</name>
    <dbReference type="NCBI Taxonomy" id="180498"/>
    <lineage>
        <taxon>Eukaryota</taxon>
        <taxon>Viridiplantae</taxon>
        <taxon>Streptophyta</taxon>
        <taxon>Embryophyta</taxon>
        <taxon>Tracheophyta</taxon>
        <taxon>Spermatophyta</taxon>
        <taxon>Magnoliopsida</taxon>
        <taxon>eudicotyledons</taxon>
        <taxon>Gunneridae</taxon>
        <taxon>Pentapetalae</taxon>
        <taxon>rosids</taxon>
        <taxon>fabids</taxon>
        <taxon>Malpighiales</taxon>
        <taxon>Euphorbiaceae</taxon>
        <taxon>Crotonoideae</taxon>
        <taxon>Jatropheae</taxon>
        <taxon>Jatropha</taxon>
    </lineage>
</organism>
<name>A0A067KCQ8_JATCU</name>
<evidence type="ECO:0000313" key="4">
    <source>
        <dbReference type="Proteomes" id="UP000027138"/>
    </source>
</evidence>
<keyword evidence="4" id="KW-1185">Reference proteome</keyword>
<reference evidence="3 4" key="1">
    <citation type="journal article" date="2014" name="PLoS ONE">
        <title>Global Analysis of Gene Expression Profiles in Physic Nut (Jatropha curcas L.) Seedlings Exposed to Salt Stress.</title>
        <authorList>
            <person name="Zhang L."/>
            <person name="Zhang C."/>
            <person name="Wu P."/>
            <person name="Chen Y."/>
            <person name="Li M."/>
            <person name="Jiang H."/>
            <person name="Wu G."/>
        </authorList>
    </citation>
    <scope>NUCLEOTIDE SEQUENCE [LARGE SCALE GENOMIC DNA]</scope>
    <source>
        <strain evidence="4">cv. GZQX0401</strain>
        <tissue evidence="3">Young leaves</tissue>
    </source>
</reference>
<evidence type="ECO:0000256" key="1">
    <source>
        <dbReference type="SAM" id="Coils"/>
    </source>
</evidence>
<accession>A0A067KCQ8</accession>
<protein>
    <submittedName>
        <fullName evidence="3">Uncharacterized protein</fullName>
    </submittedName>
</protein>
<proteinExistence type="predicted"/>
<dbReference type="EMBL" id="KK914717">
    <property type="protein sequence ID" value="KDP30025.1"/>
    <property type="molecule type" value="Genomic_DNA"/>
</dbReference>
<dbReference type="OrthoDB" id="1302510at2759"/>
<feature type="region of interest" description="Disordered" evidence="2">
    <location>
        <begin position="1"/>
        <end position="40"/>
    </location>
</feature>
<evidence type="ECO:0000256" key="2">
    <source>
        <dbReference type="SAM" id="MobiDB-lite"/>
    </source>
</evidence>